<protein>
    <submittedName>
        <fullName evidence="2">Chromosome partitioning protein ParB</fullName>
    </submittedName>
</protein>
<dbReference type="OrthoDB" id="323572at2"/>
<sequence length="362" mass="40170">MLFTLSLPLAAEEASEESVENQDEQSEYQALENGDIITITLDQLLPTQAVLDHDAENANLQRYKNDLKFMYDDLCRLNGGKGIKSWDENSVPTDPNSYTCKGKLGSDSEALSTIVVGPEDGVLYLTTNHTILSTFWDMPNGGTSVPITVKVNHNLISSGDDFWAEMINDKEVWLVNQKGKKVKPDDLPEYIGRKQLKHDKYLSLAHFLTGISYQPPKPDGKDNKQATIPYLALNWALALRGKMKISKYDLNDPEEYATAITEAATIMVDIPDDEIIGKSKLTAKEMGQMDAVDSKALEALLTGENTNFTLATTYRVNKKEKSTPKAVLEEQKAQKEKEENDKKSAESEEVKESAKGDVEGNG</sequence>
<evidence type="ECO:0000313" key="3">
    <source>
        <dbReference type="Proteomes" id="UP000241771"/>
    </source>
</evidence>
<dbReference type="EMBL" id="PYMA01000002">
    <property type="protein sequence ID" value="PSW21566.1"/>
    <property type="molecule type" value="Genomic_DNA"/>
</dbReference>
<name>A0A2T3NZ59_9GAMM</name>
<gene>
    <name evidence="2" type="ORF">C9I98_05745</name>
</gene>
<organism evidence="2 3">
    <name type="scientific">Photobacterium sanctipauli</name>
    <dbReference type="NCBI Taxonomy" id="1342794"/>
    <lineage>
        <taxon>Bacteria</taxon>
        <taxon>Pseudomonadati</taxon>
        <taxon>Pseudomonadota</taxon>
        <taxon>Gammaproteobacteria</taxon>
        <taxon>Vibrionales</taxon>
        <taxon>Vibrionaceae</taxon>
        <taxon>Photobacterium</taxon>
    </lineage>
</organism>
<dbReference type="Proteomes" id="UP000241771">
    <property type="component" value="Unassembled WGS sequence"/>
</dbReference>
<evidence type="ECO:0000256" key="1">
    <source>
        <dbReference type="SAM" id="MobiDB-lite"/>
    </source>
</evidence>
<dbReference type="Gene3D" id="3.90.1530.10">
    <property type="entry name" value="Conserved hypothetical protein from pyrococcus furiosus pfu- 392566-001, ParB domain"/>
    <property type="match status" value="1"/>
</dbReference>
<dbReference type="AlphaFoldDB" id="A0A2T3NZ59"/>
<dbReference type="InterPro" id="IPR014956">
    <property type="entry name" value="ParBc_2"/>
</dbReference>
<dbReference type="InterPro" id="IPR036086">
    <property type="entry name" value="ParB/Sulfiredoxin_sf"/>
</dbReference>
<feature type="region of interest" description="Disordered" evidence="1">
    <location>
        <begin position="317"/>
        <end position="362"/>
    </location>
</feature>
<evidence type="ECO:0000313" key="2">
    <source>
        <dbReference type="EMBL" id="PSW21566.1"/>
    </source>
</evidence>
<reference evidence="2 3" key="1">
    <citation type="submission" date="2018-01" db="EMBL/GenBank/DDBJ databases">
        <title>Whole genome sequencing of Histamine producing bacteria.</title>
        <authorList>
            <person name="Butler K."/>
        </authorList>
    </citation>
    <scope>NUCLEOTIDE SEQUENCE [LARGE SCALE GENOMIC DNA]</scope>
    <source>
        <strain evidence="2 3">DSM 100436</strain>
    </source>
</reference>
<proteinExistence type="predicted"/>
<dbReference type="CDD" id="cd16390">
    <property type="entry name" value="ParB_N_Srx_like"/>
    <property type="match status" value="1"/>
</dbReference>
<accession>A0A2T3NZ59</accession>
<keyword evidence="3" id="KW-1185">Reference proteome</keyword>
<dbReference type="Pfam" id="PF08857">
    <property type="entry name" value="ParBc_2"/>
    <property type="match status" value="1"/>
</dbReference>
<comment type="caution">
    <text evidence="2">The sequence shown here is derived from an EMBL/GenBank/DDBJ whole genome shotgun (WGS) entry which is preliminary data.</text>
</comment>
<dbReference type="SUPFAM" id="SSF110849">
    <property type="entry name" value="ParB/Sulfiredoxin"/>
    <property type="match status" value="1"/>
</dbReference>